<reference evidence="1 2" key="1">
    <citation type="submission" date="2019-06" db="EMBL/GenBank/DDBJ databases">
        <title>Flavobacterium sp. MaA-Y11 from geoumgang.</title>
        <authorList>
            <person name="Jeong S."/>
        </authorList>
    </citation>
    <scope>NUCLEOTIDE SEQUENCE [LARGE SCALE GENOMIC DNA]</scope>
    <source>
        <strain evidence="1 2">MaA-Y11</strain>
    </source>
</reference>
<sequence>MKWIKNIVVFFVFLASFLFTQIGEAKAFDTASIPLPLNKKSIEKVDFLKASALINQEVSIHSISNPRADLPTYAKWFELYYNISFSGFSACEATAAFLKQDINRCLNVSILLFPFHIFW</sequence>
<dbReference type="AlphaFoldDB" id="A0A501QM37"/>
<comment type="caution">
    <text evidence="1">The sequence shown here is derived from an EMBL/GenBank/DDBJ whole genome shotgun (WGS) entry which is preliminary data.</text>
</comment>
<organism evidence="1 2">
    <name type="scientific">Flavobacterium microcysteis</name>
    <dbReference type="NCBI Taxonomy" id="2596891"/>
    <lineage>
        <taxon>Bacteria</taxon>
        <taxon>Pseudomonadati</taxon>
        <taxon>Bacteroidota</taxon>
        <taxon>Flavobacteriia</taxon>
        <taxon>Flavobacteriales</taxon>
        <taxon>Flavobacteriaceae</taxon>
        <taxon>Flavobacterium</taxon>
    </lineage>
</organism>
<dbReference type="OrthoDB" id="1375620at2"/>
<dbReference type="EMBL" id="VFJE01000046">
    <property type="protein sequence ID" value="TPD73592.1"/>
    <property type="molecule type" value="Genomic_DNA"/>
</dbReference>
<gene>
    <name evidence="1" type="ORF">FJA49_00755</name>
</gene>
<dbReference type="RefSeq" id="WP_139997827.1">
    <property type="nucleotide sequence ID" value="NZ_VFJE01000046.1"/>
</dbReference>
<protein>
    <submittedName>
        <fullName evidence="1">Uncharacterized protein</fullName>
    </submittedName>
</protein>
<accession>A0A501QM37</accession>
<dbReference type="Proteomes" id="UP000319175">
    <property type="component" value="Unassembled WGS sequence"/>
</dbReference>
<proteinExistence type="predicted"/>
<evidence type="ECO:0000313" key="1">
    <source>
        <dbReference type="EMBL" id="TPD73592.1"/>
    </source>
</evidence>
<evidence type="ECO:0000313" key="2">
    <source>
        <dbReference type="Proteomes" id="UP000319175"/>
    </source>
</evidence>
<reference evidence="1 2" key="2">
    <citation type="submission" date="2019-06" db="EMBL/GenBank/DDBJ databases">
        <authorList>
            <person name="Seo Y."/>
        </authorList>
    </citation>
    <scope>NUCLEOTIDE SEQUENCE [LARGE SCALE GENOMIC DNA]</scope>
    <source>
        <strain evidence="1 2">MaA-Y11</strain>
    </source>
</reference>
<keyword evidence="2" id="KW-1185">Reference proteome</keyword>
<name>A0A501QM37_9FLAO</name>